<evidence type="ECO:0000313" key="9">
    <source>
        <dbReference type="Proteomes" id="UP000749559"/>
    </source>
</evidence>
<dbReference type="PROSITE" id="PS50262">
    <property type="entry name" value="G_PROTEIN_RECEP_F1_2"/>
    <property type="match status" value="1"/>
</dbReference>
<gene>
    <name evidence="8" type="ORF">OFUS_LOCUS23017</name>
</gene>
<accession>A0A8J1XJV8</accession>
<dbReference type="OrthoDB" id="10044919at2759"/>
<sequence>MNNDSLIPIPTYTRDVSILASVLWTLLFVIGAMMNGLMIVVILKNRKLQTAPNWLVFSMSVTDFVSLVFIRPIGSMAVYMHGWHFGLQSCRVIAFFNSFIFSLMLANLCFMAINRYVLIAHTAIYPKIFSKIGTLFVVTPFILFLTINLLLPFMGVWGEYGYVAEVNSCGLVVDTPSRSLFSMYAMAVGFGIPLVIMLYCYIRIFLLVRAQKKKISSHNSKVARGEQKLNNADVKLAKVMASIFCLYIVCILPRLSLSWIDKHNRWPMAQTLAGTALIAYSVLNNIVFIAQNQQIRLACFKLLHIKINQVTMEQSSASGGVSQTKTMTVVGHM</sequence>
<evidence type="ECO:0000313" key="8">
    <source>
        <dbReference type="EMBL" id="CAH1798944.1"/>
    </source>
</evidence>
<keyword evidence="4" id="KW-0297">G-protein coupled receptor</keyword>
<dbReference type="CDD" id="cd00637">
    <property type="entry name" value="7tm_classA_rhodopsin-like"/>
    <property type="match status" value="1"/>
</dbReference>
<dbReference type="PRINTS" id="PR00237">
    <property type="entry name" value="GPCRRHODOPSN"/>
</dbReference>
<dbReference type="PANTHER" id="PTHR24240">
    <property type="entry name" value="OPSIN"/>
    <property type="match status" value="1"/>
</dbReference>
<dbReference type="InterPro" id="IPR000276">
    <property type="entry name" value="GPCR_Rhodpsn"/>
</dbReference>
<evidence type="ECO:0000256" key="3">
    <source>
        <dbReference type="ARBA" id="ARBA00022989"/>
    </source>
</evidence>
<reference evidence="8" key="1">
    <citation type="submission" date="2022-03" db="EMBL/GenBank/DDBJ databases">
        <authorList>
            <person name="Martin C."/>
        </authorList>
    </citation>
    <scope>NUCLEOTIDE SEQUENCE</scope>
</reference>
<evidence type="ECO:0000256" key="2">
    <source>
        <dbReference type="ARBA" id="ARBA00022692"/>
    </source>
</evidence>
<name>A0A8J1XJV8_OWEFU</name>
<dbReference type="EMBL" id="CAIIXF020000011">
    <property type="protein sequence ID" value="CAH1798944.1"/>
    <property type="molecule type" value="Genomic_DNA"/>
</dbReference>
<dbReference type="InterPro" id="IPR017452">
    <property type="entry name" value="GPCR_Rhodpsn_7TM"/>
</dbReference>
<dbReference type="SUPFAM" id="SSF81321">
    <property type="entry name" value="Family A G protein-coupled receptor-like"/>
    <property type="match status" value="1"/>
</dbReference>
<dbReference type="SMART" id="SM01381">
    <property type="entry name" value="7TM_GPCR_Srsx"/>
    <property type="match status" value="1"/>
</dbReference>
<evidence type="ECO:0000256" key="1">
    <source>
        <dbReference type="ARBA" id="ARBA00004141"/>
    </source>
</evidence>
<keyword evidence="9" id="KW-1185">Reference proteome</keyword>
<comment type="caution">
    <text evidence="8">The sequence shown here is derived from an EMBL/GenBank/DDBJ whole genome shotgun (WGS) entry which is preliminary data.</text>
</comment>
<dbReference type="GO" id="GO:0004930">
    <property type="term" value="F:G protein-coupled receptor activity"/>
    <property type="evidence" value="ECO:0007669"/>
    <property type="project" value="UniProtKB-KW"/>
</dbReference>
<evidence type="ECO:0000256" key="4">
    <source>
        <dbReference type="ARBA" id="ARBA00023040"/>
    </source>
</evidence>
<dbReference type="Proteomes" id="UP000749559">
    <property type="component" value="Unassembled WGS sequence"/>
</dbReference>
<keyword evidence="7" id="KW-0807">Transducer</keyword>
<dbReference type="Gene3D" id="1.20.1070.10">
    <property type="entry name" value="Rhodopsin 7-helix transmembrane proteins"/>
    <property type="match status" value="1"/>
</dbReference>
<organism evidence="8 9">
    <name type="scientific">Owenia fusiformis</name>
    <name type="common">Polychaete worm</name>
    <dbReference type="NCBI Taxonomy" id="6347"/>
    <lineage>
        <taxon>Eukaryota</taxon>
        <taxon>Metazoa</taxon>
        <taxon>Spiralia</taxon>
        <taxon>Lophotrochozoa</taxon>
        <taxon>Annelida</taxon>
        <taxon>Polychaeta</taxon>
        <taxon>Sedentaria</taxon>
        <taxon>Canalipalpata</taxon>
        <taxon>Sabellida</taxon>
        <taxon>Oweniida</taxon>
        <taxon>Oweniidae</taxon>
        <taxon>Owenia</taxon>
    </lineage>
</organism>
<evidence type="ECO:0000256" key="6">
    <source>
        <dbReference type="ARBA" id="ARBA00023170"/>
    </source>
</evidence>
<keyword evidence="3" id="KW-1133">Transmembrane helix</keyword>
<dbReference type="GO" id="GO:0016020">
    <property type="term" value="C:membrane"/>
    <property type="evidence" value="ECO:0007669"/>
    <property type="project" value="UniProtKB-SubCell"/>
</dbReference>
<comment type="subcellular location">
    <subcellularLocation>
        <location evidence="1">Membrane</location>
        <topology evidence="1">Multi-pass membrane protein</topology>
    </subcellularLocation>
</comment>
<keyword evidence="5" id="KW-0472">Membrane</keyword>
<proteinExistence type="predicted"/>
<evidence type="ECO:0000256" key="5">
    <source>
        <dbReference type="ARBA" id="ARBA00023136"/>
    </source>
</evidence>
<protein>
    <submittedName>
        <fullName evidence="8">Uncharacterized protein</fullName>
    </submittedName>
</protein>
<evidence type="ECO:0000256" key="7">
    <source>
        <dbReference type="ARBA" id="ARBA00023224"/>
    </source>
</evidence>
<keyword evidence="2" id="KW-0812">Transmembrane</keyword>
<dbReference type="AlphaFoldDB" id="A0A8J1XJV8"/>
<dbReference type="InterPro" id="IPR050125">
    <property type="entry name" value="GPCR_opsins"/>
</dbReference>
<keyword evidence="6" id="KW-0675">Receptor</keyword>
<dbReference type="Pfam" id="PF00001">
    <property type="entry name" value="7tm_1"/>
    <property type="match status" value="1"/>
</dbReference>